<sequence>MQGLPPETLPLGEHFTWAGILIETRHLAKATELDISARPLDTFCRIQGNAPALGRFRVRYPGYVETAHLLPGQPLRVSGRLASVETRADAGERIPLITQANLDLLSLADQVRHRPRIGISIGAGSGWSGGGIGISF</sequence>
<dbReference type="InterPro" id="IPR004658">
    <property type="entry name" value="OMP_Slp"/>
</dbReference>
<evidence type="ECO:0000313" key="2">
    <source>
        <dbReference type="Proteomes" id="UP001432180"/>
    </source>
</evidence>
<reference evidence="1 2" key="1">
    <citation type="journal article" date="2023" name="Microorganisms">
        <title>Thiorhodovibrio frisius and Trv. litoralis spp. nov., Two Novel Members from a Clade of Fastidious Purple Sulfur Bacteria That Exhibit Unique Red-Shifted Light-Harvesting Capabilities.</title>
        <authorList>
            <person name="Methner A."/>
            <person name="Kuzyk S.B."/>
            <person name="Petersen J."/>
            <person name="Bauer S."/>
            <person name="Brinkmann H."/>
            <person name="Sichau K."/>
            <person name="Wanner G."/>
            <person name="Wolf J."/>
            <person name="Neumann-Schaal M."/>
            <person name="Henke P."/>
            <person name="Tank M."/>
            <person name="Sproer C."/>
            <person name="Bunk B."/>
            <person name="Overmann J."/>
        </authorList>
    </citation>
    <scope>NUCLEOTIDE SEQUENCE [LARGE SCALE GENOMIC DNA]</scope>
    <source>
        <strain evidence="1 2">DSM 6702</strain>
    </source>
</reference>
<gene>
    <name evidence="1" type="ORF">Thiowin_01116</name>
</gene>
<organism evidence="1 2">
    <name type="scientific">Thiorhodovibrio winogradskyi</name>
    <dbReference type="NCBI Taxonomy" id="77007"/>
    <lineage>
        <taxon>Bacteria</taxon>
        <taxon>Pseudomonadati</taxon>
        <taxon>Pseudomonadota</taxon>
        <taxon>Gammaproteobacteria</taxon>
        <taxon>Chromatiales</taxon>
        <taxon>Chromatiaceae</taxon>
        <taxon>Thiorhodovibrio</taxon>
    </lineage>
</organism>
<accession>A0ABZ0S558</accession>
<keyword evidence="2" id="KW-1185">Reference proteome</keyword>
<dbReference type="Proteomes" id="UP001432180">
    <property type="component" value="Chromosome"/>
</dbReference>
<dbReference type="EMBL" id="CP121472">
    <property type="protein sequence ID" value="WPL16163.1"/>
    <property type="molecule type" value="Genomic_DNA"/>
</dbReference>
<proteinExistence type="predicted"/>
<dbReference type="Pfam" id="PF03843">
    <property type="entry name" value="Slp"/>
    <property type="match status" value="1"/>
</dbReference>
<keyword evidence="1" id="KW-0449">Lipoprotein</keyword>
<name>A0ABZ0S558_9GAMM</name>
<evidence type="ECO:0000313" key="1">
    <source>
        <dbReference type="EMBL" id="WPL16163.1"/>
    </source>
</evidence>
<protein>
    <submittedName>
        <fullName evidence="1">Starvation-inducible outer membrane lipoprotein</fullName>
    </submittedName>
</protein>